<sequence length="176" mass="19975">MLHVKRPHLAVATPARAKLLLSLAFQMWVQPFCFGGRTFKHHGAHVRQNPAMRMTACGSIPHVPSIPRGRPKRPPTRREIGMPSYPPASPDRNRRTIILRPREQYATRDLPPRQLHSAISNILGMGQFKYRVLHKANSIAVDVWSHVHATQLLRATQLGDPRFPIQPYEALAQNQV</sequence>
<evidence type="ECO:0000313" key="3">
    <source>
        <dbReference type="Proteomes" id="UP000821853"/>
    </source>
</evidence>
<name>A0A9J6G4Y0_HAELO</name>
<dbReference type="VEuPathDB" id="VectorBase:HLOH_043147"/>
<dbReference type="AlphaFoldDB" id="A0A9J6G4Y0"/>
<accession>A0A9J6G4Y0</accession>
<dbReference type="EMBL" id="JABSTR010000005">
    <property type="protein sequence ID" value="KAH9370554.1"/>
    <property type="molecule type" value="Genomic_DNA"/>
</dbReference>
<evidence type="ECO:0000313" key="2">
    <source>
        <dbReference type="EMBL" id="KAH9370554.1"/>
    </source>
</evidence>
<keyword evidence="3" id="KW-1185">Reference proteome</keyword>
<organism evidence="2 3">
    <name type="scientific">Haemaphysalis longicornis</name>
    <name type="common">Bush tick</name>
    <dbReference type="NCBI Taxonomy" id="44386"/>
    <lineage>
        <taxon>Eukaryota</taxon>
        <taxon>Metazoa</taxon>
        <taxon>Ecdysozoa</taxon>
        <taxon>Arthropoda</taxon>
        <taxon>Chelicerata</taxon>
        <taxon>Arachnida</taxon>
        <taxon>Acari</taxon>
        <taxon>Parasitiformes</taxon>
        <taxon>Ixodida</taxon>
        <taxon>Ixodoidea</taxon>
        <taxon>Ixodidae</taxon>
        <taxon>Haemaphysalinae</taxon>
        <taxon>Haemaphysalis</taxon>
    </lineage>
</organism>
<feature type="region of interest" description="Disordered" evidence="1">
    <location>
        <begin position="65"/>
        <end position="93"/>
    </location>
</feature>
<proteinExistence type="predicted"/>
<protein>
    <submittedName>
        <fullName evidence="2">Uncharacterized protein</fullName>
    </submittedName>
</protein>
<gene>
    <name evidence="2" type="ORF">HPB48_002515</name>
</gene>
<dbReference type="Proteomes" id="UP000821853">
    <property type="component" value="Chromosome 3"/>
</dbReference>
<reference evidence="2 3" key="1">
    <citation type="journal article" date="2020" name="Cell">
        <title>Large-Scale Comparative Analyses of Tick Genomes Elucidate Their Genetic Diversity and Vector Capacities.</title>
        <authorList>
            <consortium name="Tick Genome and Microbiome Consortium (TIGMIC)"/>
            <person name="Jia N."/>
            <person name="Wang J."/>
            <person name="Shi W."/>
            <person name="Du L."/>
            <person name="Sun Y."/>
            <person name="Zhan W."/>
            <person name="Jiang J.F."/>
            <person name="Wang Q."/>
            <person name="Zhang B."/>
            <person name="Ji P."/>
            <person name="Bell-Sakyi L."/>
            <person name="Cui X.M."/>
            <person name="Yuan T.T."/>
            <person name="Jiang B.G."/>
            <person name="Yang W.F."/>
            <person name="Lam T.T."/>
            <person name="Chang Q.C."/>
            <person name="Ding S.J."/>
            <person name="Wang X.J."/>
            <person name="Zhu J.G."/>
            <person name="Ruan X.D."/>
            <person name="Zhao L."/>
            <person name="Wei J.T."/>
            <person name="Ye R.Z."/>
            <person name="Que T.C."/>
            <person name="Du C.H."/>
            <person name="Zhou Y.H."/>
            <person name="Cheng J.X."/>
            <person name="Dai P.F."/>
            <person name="Guo W.B."/>
            <person name="Han X.H."/>
            <person name="Huang E.J."/>
            <person name="Li L.F."/>
            <person name="Wei W."/>
            <person name="Gao Y.C."/>
            <person name="Liu J.Z."/>
            <person name="Shao H.Z."/>
            <person name="Wang X."/>
            <person name="Wang C.C."/>
            <person name="Yang T.C."/>
            <person name="Huo Q.B."/>
            <person name="Li W."/>
            <person name="Chen H.Y."/>
            <person name="Chen S.E."/>
            <person name="Zhou L.G."/>
            <person name="Ni X.B."/>
            <person name="Tian J.H."/>
            <person name="Sheng Y."/>
            <person name="Liu T."/>
            <person name="Pan Y.S."/>
            <person name="Xia L.Y."/>
            <person name="Li J."/>
            <person name="Zhao F."/>
            <person name="Cao W.C."/>
        </authorList>
    </citation>
    <scope>NUCLEOTIDE SEQUENCE [LARGE SCALE GENOMIC DNA]</scope>
    <source>
        <strain evidence="2">HaeL-2018</strain>
    </source>
</reference>
<evidence type="ECO:0000256" key="1">
    <source>
        <dbReference type="SAM" id="MobiDB-lite"/>
    </source>
</evidence>
<comment type="caution">
    <text evidence="2">The sequence shown here is derived from an EMBL/GenBank/DDBJ whole genome shotgun (WGS) entry which is preliminary data.</text>
</comment>